<keyword evidence="3" id="KW-0132">Cell division</keyword>
<keyword evidence="5" id="KW-0833">Ubl conjugation pathway</keyword>
<evidence type="ECO:0000259" key="7">
    <source>
        <dbReference type="Pfam" id="PF12862"/>
    </source>
</evidence>
<organism evidence="8 9">
    <name type="scientific">Sipha flava</name>
    <name type="common">yellow sugarcane aphid</name>
    <dbReference type="NCBI Taxonomy" id="143950"/>
    <lineage>
        <taxon>Eukaryota</taxon>
        <taxon>Metazoa</taxon>
        <taxon>Ecdysozoa</taxon>
        <taxon>Arthropoda</taxon>
        <taxon>Hexapoda</taxon>
        <taxon>Insecta</taxon>
        <taxon>Pterygota</taxon>
        <taxon>Neoptera</taxon>
        <taxon>Paraneoptera</taxon>
        <taxon>Hemiptera</taxon>
        <taxon>Sternorrhyncha</taxon>
        <taxon>Aphidomorpha</taxon>
        <taxon>Aphidoidea</taxon>
        <taxon>Aphididae</taxon>
        <taxon>Sipha</taxon>
    </lineage>
</organism>
<evidence type="ECO:0000256" key="6">
    <source>
        <dbReference type="ARBA" id="ARBA00023306"/>
    </source>
</evidence>
<dbReference type="GO" id="GO:0051301">
    <property type="term" value="P:cell division"/>
    <property type="evidence" value="ECO:0007669"/>
    <property type="project" value="UniProtKB-KW"/>
</dbReference>
<evidence type="ECO:0000256" key="3">
    <source>
        <dbReference type="ARBA" id="ARBA00022618"/>
    </source>
</evidence>
<accession>A0A8B8GH19</accession>
<evidence type="ECO:0000256" key="1">
    <source>
        <dbReference type="ARBA" id="ARBA00007450"/>
    </source>
</evidence>
<evidence type="ECO:0000256" key="5">
    <source>
        <dbReference type="ARBA" id="ARBA00022786"/>
    </source>
</evidence>
<evidence type="ECO:0000313" key="9">
    <source>
        <dbReference type="RefSeq" id="XP_025422278.1"/>
    </source>
</evidence>
<dbReference type="PANTHER" id="PTHR12830">
    <property type="entry name" value="ANAPHASE-PROMOTING COMPLEX SUBUNIT 5"/>
    <property type="match status" value="1"/>
</dbReference>
<dbReference type="GO" id="GO:0031145">
    <property type="term" value="P:anaphase-promoting complex-dependent catabolic process"/>
    <property type="evidence" value="ECO:0007669"/>
    <property type="project" value="TreeGrafter"/>
</dbReference>
<dbReference type="GO" id="GO:0070979">
    <property type="term" value="P:protein K11-linked ubiquitination"/>
    <property type="evidence" value="ECO:0007669"/>
    <property type="project" value="TreeGrafter"/>
</dbReference>
<comment type="similarity">
    <text evidence="1">Belongs to the APC5 family.</text>
</comment>
<dbReference type="GO" id="GO:0045842">
    <property type="term" value="P:positive regulation of mitotic metaphase/anaphase transition"/>
    <property type="evidence" value="ECO:0007669"/>
    <property type="project" value="TreeGrafter"/>
</dbReference>
<sequence length="750" mass="87330">MIRDFTTIPNTTSNEIQENITSHNILVVILISHYIKEYAIDKQKVISESMSISKFHRTLSMLVLHLIQCPDLTFEELFNLMSCGKYQIPSLFGRTYFKELHRIVNSDLDIIMDMFKNLENTLLDNGIPKVYSTILINGSSPVGIFLRRIMVFFDKMLFLQTEAVMKEVKKCCNDILNEVYEIQASSEVLCEKEEEPKKPELKELMEAIRSIKTDNSDKIEESKYTKVKSWSPRQVELFIAQQAKLLKINETVALDPSTLQEKLRAILRANPDHFDVHYLSYLNCLRVREYCGAVNAVQHYFNRQTCRVTSLDEKSRGYRYTSLNMAILNAYFNHNEEAISYLKESISIAHQVNDHVCLQHALMWMYTLCKINKLTMLKCSVTRSKELELHQITSFSLQSLAQYLVENAESPALVFEILKKSEIYNYFNGLTDLRMTNNVQKAAIWNTYGYQRLSTIHSLLVLEHDQCNNDVYNIESKCIAMCNIVNDLIAHGDYYLAPILINEVANIFPYTHCKFWIMAEQYLNFTLALNKEEWPKAEIAAKQMASVNGTESILRLGELYLKKEDYVKATNMVQHLTENNDENSVLIRLRAYLIIAKANENSALKILMDAKLIAIEYHLIYMTAIINVEIAIVLMRYDFPHKALRLLQETKQHIHCGINVYDKAYTDLQIIKAKMMVNIIDEYEHSREFLIVIYNKLQIVADKFRIVDAIAELKEITYLQALIADELDIKQNRNKHAMEFRHFEEYKIQQ</sequence>
<feature type="domain" description="Anaphase-promoting complex subunit 5" evidence="7">
    <location>
        <begin position="277"/>
        <end position="370"/>
    </location>
</feature>
<dbReference type="AlphaFoldDB" id="A0A8B8GH19"/>
<dbReference type="GO" id="GO:0005680">
    <property type="term" value="C:anaphase-promoting complex"/>
    <property type="evidence" value="ECO:0007669"/>
    <property type="project" value="InterPro"/>
</dbReference>
<dbReference type="Pfam" id="PF12862">
    <property type="entry name" value="ANAPC5"/>
    <property type="match status" value="1"/>
</dbReference>
<keyword evidence="8" id="KW-1185">Reference proteome</keyword>
<gene>
    <name evidence="9" type="primary">LOC112691993</name>
</gene>
<dbReference type="GeneID" id="112691993"/>
<dbReference type="InterPro" id="IPR026000">
    <property type="entry name" value="Apc5_dom"/>
</dbReference>
<dbReference type="InterPro" id="IPR037679">
    <property type="entry name" value="Apc5"/>
</dbReference>
<dbReference type="Proteomes" id="UP000694846">
    <property type="component" value="Unplaced"/>
</dbReference>
<dbReference type="CDD" id="cd16270">
    <property type="entry name" value="Apc5_N"/>
    <property type="match status" value="1"/>
</dbReference>
<evidence type="ECO:0000256" key="2">
    <source>
        <dbReference type="ARBA" id="ARBA00016066"/>
    </source>
</evidence>
<reference evidence="9" key="1">
    <citation type="submission" date="2025-08" db="UniProtKB">
        <authorList>
            <consortium name="RefSeq"/>
        </authorList>
    </citation>
    <scope>IDENTIFICATION</scope>
    <source>
        <tissue evidence="9">Whole body</tissue>
    </source>
</reference>
<name>A0A8B8GH19_9HEMI</name>
<dbReference type="OrthoDB" id="2504561at2759"/>
<keyword evidence="4" id="KW-0498">Mitosis</keyword>
<dbReference type="PANTHER" id="PTHR12830:SF9">
    <property type="entry name" value="ANAPHASE-PROMOTING COMPLEX SUBUNIT 5"/>
    <property type="match status" value="1"/>
</dbReference>
<dbReference type="RefSeq" id="XP_025422278.1">
    <property type="nucleotide sequence ID" value="XM_025566493.1"/>
</dbReference>
<evidence type="ECO:0000256" key="4">
    <source>
        <dbReference type="ARBA" id="ARBA00022776"/>
    </source>
</evidence>
<evidence type="ECO:0000313" key="8">
    <source>
        <dbReference type="Proteomes" id="UP000694846"/>
    </source>
</evidence>
<protein>
    <recommendedName>
        <fullName evidence="2">Anaphase-promoting complex subunit 5</fullName>
    </recommendedName>
</protein>
<keyword evidence="6" id="KW-0131">Cell cycle</keyword>
<dbReference type="CTD" id="45574"/>
<proteinExistence type="inferred from homology"/>